<proteinExistence type="predicted"/>
<reference evidence="1 2" key="1">
    <citation type="submission" date="2024-04" db="EMBL/GenBank/DDBJ databases">
        <title>Bacillus oryzaecorticis sp. nov., a moderately halophilic bacterium isolated from rice husks.</title>
        <authorList>
            <person name="Zhu H.-S."/>
        </authorList>
    </citation>
    <scope>NUCLEOTIDE SEQUENCE [LARGE SCALE GENOMIC DNA]</scope>
    <source>
        <strain evidence="1 2">ZC255</strain>
    </source>
</reference>
<gene>
    <name evidence="1" type="ORF">AAEO50_05580</name>
</gene>
<protein>
    <submittedName>
        <fullName evidence="1">Uncharacterized protein</fullName>
    </submittedName>
</protein>
<evidence type="ECO:0000313" key="2">
    <source>
        <dbReference type="Proteomes" id="UP001389717"/>
    </source>
</evidence>
<sequence length="64" mass="7725">MIIENQDFIIDYENFIIEFSKRVSFYYRTAEDVIDFQQLLLFLIGYDQPDNGPQARPHSQWFST</sequence>
<name>A0ABU9K9Z8_9BACI</name>
<accession>A0ABU9K9Z8</accession>
<organism evidence="1 2">
    <name type="scientific">Rossellomorea oryzaecorticis</name>
    <dbReference type="NCBI Taxonomy" id="1396505"/>
    <lineage>
        <taxon>Bacteria</taxon>
        <taxon>Bacillati</taxon>
        <taxon>Bacillota</taxon>
        <taxon>Bacilli</taxon>
        <taxon>Bacillales</taxon>
        <taxon>Bacillaceae</taxon>
        <taxon>Rossellomorea</taxon>
    </lineage>
</organism>
<dbReference type="Proteomes" id="UP001389717">
    <property type="component" value="Unassembled WGS sequence"/>
</dbReference>
<dbReference type="RefSeq" id="WP_341981344.1">
    <property type="nucleotide sequence ID" value="NZ_JBBYAF010000007.1"/>
</dbReference>
<evidence type="ECO:0000313" key="1">
    <source>
        <dbReference type="EMBL" id="MEL3971748.1"/>
    </source>
</evidence>
<keyword evidence="2" id="KW-1185">Reference proteome</keyword>
<comment type="caution">
    <text evidence="1">The sequence shown here is derived from an EMBL/GenBank/DDBJ whole genome shotgun (WGS) entry which is preliminary data.</text>
</comment>
<dbReference type="EMBL" id="JBBYAF010000007">
    <property type="protein sequence ID" value="MEL3971748.1"/>
    <property type="molecule type" value="Genomic_DNA"/>
</dbReference>